<feature type="region of interest" description="Disordered" evidence="1">
    <location>
        <begin position="1"/>
        <end position="21"/>
    </location>
</feature>
<name>A0A8J5JNZ6_HOMAM</name>
<gene>
    <name evidence="2" type="ORF">Hamer_G019942</name>
</gene>
<sequence length="70" mass="7948">MYGHGSKARGQPMMSCPHHATMTPDDHITMKTCMKPHLHSHLEGINNTEVKTEVLDRFDNCFANNVMPVR</sequence>
<dbReference type="AlphaFoldDB" id="A0A8J5JNZ6"/>
<comment type="caution">
    <text evidence="2">The sequence shown here is derived from an EMBL/GenBank/DDBJ whole genome shotgun (WGS) entry which is preliminary data.</text>
</comment>
<evidence type="ECO:0000313" key="3">
    <source>
        <dbReference type="Proteomes" id="UP000747542"/>
    </source>
</evidence>
<evidence type="ECO:0000256" key="1">
    <source>
        <dbReference type="SAM" id="MobiDB-lite"/>
    </source>
</evidence>
<dbReference type="Proteomes" id="UP000747542">
    <property type="component" value="Unassembled WGS sequence"/>
</dbReference>
<evidence type="ECO:0000313" key="2">
    <source>
        <dbReference type="EMBL" id="KAG7161927.1"/>
    </source>
</evidence>
<dbReference type="EMBL" id="JAHLQT010028706">
    <property type="protein sequence ID" value="KAG7161927.1"/>
    <property type="molecule type" value="Genomic_DNA"/>
</dbReference>
<protein>
    <submittedName>
        <fullName evidence="2">Uncharacterized protein</fullName>
    </submittedName>
</protein>
<proteinExistence type="predicted"/>
<accession>A0A8J5JNZ6</accession>
<keyword evidence="3" id="KW-1185">Reference proteome</keyword>
<reference evidence="2" key="1">
    <citation type="journal article" date="2021" name="Sci. Adv.">
        <title>The American lobster genome reveals insights on longevity, neural, and immune adaptations.</title>
        <authorList>
            <person name="Polinski J.M."/>
            <person name="Zimin A.V."/>
            <person name="Clark K.F."/>
            <person name="Kohn A.B."/>
            <person name="Sadowski N."/>
            <person name="Timp W."/>
            <person name="Ptitsyn A."/>
            <person name="Khanna P."/>
            <person name="Romanova D.Y."/>
            <person name="Williams P."/>
            <person name="Greenwood S.J."/>
            <person name="Moroz L.L."/>
            <person name="Walt D.R."/>
            <person name="Bodnar A.G."/>
        </authorList>
    </citation>
    <scope>NUCLEOTIDE SEQUENCE</scope>
    <source>
        <strain evidence="2">GMGI-L3</strain>
    </source>
</reference>
<organism evidence="2 3">
    <name type="scientific">Homarus americanus</name>
    <name type="common">American lobster</name>
    <dbReference type="NCBI Taxonomy" id="6706"/>
    <lineage>
        <taxon>Eukaryota</taxon>
        <taxon>Metazoa</taxon>
        <taxon>Ecdysozoa</taxon>
        <taxon>Arthropoda</taxon>
        <taxon>Crustacea</taxon>
        <taxon>Multicrustacea</taxon>
        <taxon>Malacostraca</taxon>
        <taxon>Eumalacostraca</taxon>
        <taxon>Eucarida</taxon>
        <taxon>Decapoda</taxon>
        <taxon>Pleocyemata</taxon>
        <taxon>Astacidea</taxon>
        <taxon>Nephropoidea</taxon>
        <taxon>Nephropidae</taxon>
        <taxon>Homarus</taxon>
    </lineage>
</organism>